<sequence>MKLITIKNIALCAPLALAFMGCTEDDYKLYDTTQKDSVFFEYRNANDELVDEVSYNFGYDIATVYTVDIPVTLMGVPKDHDRTINVVPVAEGTTMTEGVNYTITGNTIPANAVSGTVHVNLLRDKDPGIRQEEKTLVLTIAENDDLKSVGENSMTITYSDFRVEVRPDWWTTYSCLPVYSFENAQLFFHYFYDKAPKADISIFNEMIEKYGEYFVKASNMQGPMAMYEPFLRNYVLIPMYNENPDISWQKSPLF</sequence>
<dbReference type="Pfam" id="PF16132">
    <property type="entry name" value="DUF4843"/>
    <property type="match status" value="1"/>
</dbReference>
<name>A0A4Z0V4V1_9BACT</name>
<keyword evidence="3" id="KW-1185">Reference proteome</keyword>
<dbReference type="GeneID" id="82149284"/>
<reference evidence="2 3" key="1">
    <citation type="submission" date="2019-02" db="EMBL/GenBank/DDBJ databases">
        <title>Isolation and identification of novel species under the genus Muribaculum.</title>
        <authorList>
            <person name="Miyake S."/>
            <person name="Ding Y."/>
            <person name="Low A."/>
            <person name="Soh M."/>
            <person name="Seedorf H."/>
        </authorList>
    </citation>
    <scope>NUCLEOTIDE SEQUENCE [LARGE SCALE GENOMIC DNA]</scope>
    <source>
        <strain evidence="2 3">TLL-A3</strain>
    </source>
</reference>
<gene>
    <name evidence="2" type="ORF">EZ315_05710</name>
</gene>
<dbReference type="Proteomes" id="UP000297635">
    <property type="component" value="Unassembled WGS sequence"/>
</dbReference>
<keyword evidence="1" id="KW-0732">Signal</keyword>
<feature type="chain" id="PRO_5021455945" evidence="1">
    <location>
        <begin position="19"/>
        <end position="254"/>
    </location>
</feature>
<dbReference type="AlphaFoldDB" id="A0A4Z0V4V1"/>
<dbReference type="EMBL" id="SJSA01000001">
    <property type="protein sequence ID" value="TGG40216.1"/>
    <property type="molecule type" value="Genomic_DNA"/>
</dbReference>
<proteinExistence type="predicted"/>
<evidence type="ECO:0000256" key="1">
    <source>
        <dbReference type="SAM" id="SignalP"/>
    </source>
</evidence>
<dbReference type="RefSeq" id="WP_135471229.1">
    <property type="nucleotide sequence ID" value="NZ_CASJDB010000014.1"/>
</dbReference>
<organism evidence="2 3">
    <name type="scientific">Duncaniella freteri</name>
    <dbReference type="NCBI Taxonomy" id="2530391"/>
    <lineage>
        <taxon>Bacteria</taxon>
        <taxon>Pseudomonadati</taxon>
        <taxon>Bacteroidota</taxon>
        <taxon>Bacteroidia</taxon>
        <taxon>Bacteroidales</taxon>
        <taxon>Muribaculaceae</taxon>
        <taxon>Duncaniella</taxon>
    </lineage>
</organism>
<evidence type="ECO:0000313" key="3">
    <source>
        <dbReference type="Proteomes" id="UP000297635"/>
    </source>
</evidence>
<protein>
    <submittedName>
        <fullName evidence="2">DUF4843 domain-containing protein</fullName>
    </submittedName>
</protein>
<evidence type="ECO:0000313" key="2">
    <source>
        <dbReference type="EMBL" id="TGG40216.1"/>
    </source>
</evidence>
<feature type="signal peptide" evidence="1">
    <location>
        <begin position="1"/>
        <end position="18"/>
    </location>
</feature>
<accession>A0A4Z0V4V1</accession>
<comment type="caution">
    <text evidence="2">The sequence shown here is derived from an EMBL/GenBank/DDBJ whole genome shotgun (WGS) entry which is preliminary data.</text>
</comment>
<dbReference type="PROSITE" id="PS51257">
    <property type="entry name" value="PROKAR_LIPOPROTEIN"/>
    <property type="match status" value="1"/>
</dbReference>
<dbReference type="InterPro" id="IPR032299">
    <property type="entry name" value="DUF4843"/>
</dbReference>